<evidence type="ECO:0000256" key="5">
    <source>
        <dbReference type="RuleBase" id="RU003718"/>
    </source>
</evidence>
<feature type="transmembrane region" description="Helical" evidence="6">
    <location>
        <begin position="497"/>
        <end position="517"/>
    </location>
</feature>
<dbReference type="GO" id="GO:0015020">
    <property type="term" value="F:glucuronosyltransferase activity"/>
    <property type="evidence" value="ECO:0007669"/>
    <property type="project" value="UniProtKB-EC"/>
</dbReference>
<comment type="subcellular location">
    <subcellularLocation>
        <location evidence="6">Membrane</location>
        <topology evidence="6">Single-pass membrane protein</topology>
    </subcellularLocation>
</comment>
<name>A0AA39HNS0_9BILA</name>
<feature type="signal peptide" evidence="6">
    <location>
        <begin position="1"/>
        <end position="16"/>
    </location>
</feature>
<sequence>MSSVWLLLWFVAATSASEILFVNMWNSKSHAGTMHPLAERLAKHGHNVTMYTQVLSSIGKLRGVNTVETVLPERYNRESFADTLNNLIWKQEFVPDTVNEAYKIGQAFTTDSWSEETFQSIRNRRYDLVVSDEMFTNTGFGLALEQNYLFGSKIALFTTTDLFPTYSRMRALSRNPVMAPNYYTRTDRCYAYSPRNFYDRLLTIRDVVSEFASLEYISEFYMRQSVSRFGVHNFHWNDLYSVCVRPQQVTDNGNPLQKTEITFSDYPDRYAWPTAVSNQMVYTGSYCNGAGRVHGDLEAFMNDTTKKGVIYVAFGSMVNWGGAPVEVIDAFFDMFTYFPDYNFIFSFKLKGYPVKEKAGPNVKVLSWAPQREIVADERTVLFFTHGGLKSLKESICAGTPVLVLPFFADQVRNALYMVHLGFAEYVNKRTITLENLVEPMGKMLSQRRRYKENILRVRSMFVDRIMDPLEEGAFWTDKMLRSERRINFEIMGTELSYFKIFNFDLLLLLAFVSLILIC</sequence>
<dbReference type="Gene3D" id="3.40.50.2000">
    <property type="entry name" value="Glycogen Phosphorylase B"/>
    <property type="match status" value="1"/>
</dbReference>
<dbReference type="EC" id="2.4.1.17" evidence="6"/>
<evidence type="ECO:0000256" key="2">
    <source>
        <dbReference type="ARBA" id="ARBA00022676"/>
    </source>
</evidence>
<dbReference type="Gene3D" id="3.40.50.11010">
    <property type="match status" value="1"/>
</dbReference>
<comment type="catalytic activity">
    <reaction evidence="4 6">
        <text>glucuronate acceptor + UDP-alpha-D-glucuronate = acceptor beta-D-glucuronoside + UDP + H(+)</text>
        <dbReference type="Rhea" id="RHEA:21032"/>
        <dbReference type="ChEBI" id="CHEBI:15378"/>
        <dbReference type="ChEBI" id="CHEBI:58052"/>
        <dbReference type="ChEBI" id="CHEBI:58223"/>
        <dbReference type="ChEBI" id="CHEBI:132367"/>
        <dbReference type="ChEBI" id="CHEBI:132368"/>
        <dbReference type="EC" id="2.4.1.17"/>
    </reaction>
</comment>
<evidence type="ECO:0000256" key="3">
    <source>
        <dbReference type="ARBA" id="ARBA00022679"/>
    </source>
</evidence>
<reference evidence="7" key="1">
    <citation type="submission" date="2023-06" db="EMBL/GenBank/DDBJ databases">
        <title>Genomic analysis of the entomopathogenic nematode Steinernema hermaphroditum.</title>
        <authorList>
            <person name="Schwarz E.M."/>
            <person name="Heppert J.K."/>
            <person name="Baniya A."/>
            <person name="Schwartz H.T."/>
            <person name="Tan C.-H."/>
            <person name="Antoshechkin I."/>
            <person name="Sternberg P.W."/>
            <person name="Goodrich-Blair H."/>
            <person name="Dillman A.R."/>
        </authorList>
    </citation>
    <scope>NUCLEOTIDE SEQUENCE</scope>
    <source>
        <strain evidence="7">PS9179</strain>
        <tissue evidence="7">Whole animal</tissue>
    </source>
</reference>
<evidence type="ECO:0000256" key="6">
    <source>
        <dbReference type="RuleBase" id="RU362059"/>
    </source>
</evidence>
<dbReference type="AlphaFoldDB" id="A0AA39HNS0"/>
<comment type="caution">
    <text evidence="7">The sequence shown here is derived from an EMBL/GenBank/DDBJ whole genome shotgun (WGS) entry which is preliminary data.</text>
</comment>
<dbReference type="CDD" id="cd03784">
    <property type="entry name" value="GT1_Gtf-like"/>
    <property type="match status" value="1"/>
</dbReference>
<dbReference type="GO" id="GO:0016020">
    <property type="term" value="C:membrane"/>
    <property type="evidence" value="ECO:0007669"/>
    <property type="project" value="UniProtKB-SubCell"/>
</dbReference>
<keyword evidence="6" id="KW-0812">Transmembrane</keyword>
<dbReference type="InterPro" id="IPR050271">
    <property type="entry name" value="UDP-glycosyltransferase"/>
</dbReference>
<dbReference type="Pfam" id="PF00201">
    <property type="entry name" value="UDPGT"/>
    <property type="match status" value="1"/>
</dbReference>
<dbReference type="PROSITE" id="PS00375">
    <property type="entry name" value="UDPGT"/>
    <property type="match status" value="1"/>
</dbReference>
<evidence type="ECO:0000313" key="8">
    <source>
        <dbReference type="Proteomes" id="UP001175271"/>
    </source>
</evidence>
<keyword evidence="2 5" id="KW-0328">Glycosyltransferase</keyword>
<feature type="chain" id="PRO_5041488190" description="UDP-glucuronosyltransferase" evidence="6">
    <location>
        <begin position="17"/>
        <end position="518"/>
    </location>
</feature>
<organism evidence="7 8">
    <name type="scientific">Steinernema hermaphroditum</name>
    <dbReference type="NCBI Taxonomy" id="289476"/>
    <lineage>
        <taxon>Eukaryota</taxon>
        <taxon>Metazoa</taxon>
        <taxon>Ecdysozoa</taxon>
        <taxon>Nematoda</taxon>
        <taxon>Chromadorea</taxon>
        <taxon>Rhabditida</taxon>
        <taxon>Tylenchina</taxon>
        <taxon>Panagrolaimomorpha</taxon>
        <taxon>Strongyloidoidea</taxon>
        <taxon>Steinernematidae</taxon>
        <taxon>Steinernema</taxon>
    </lineage>
</organism>
<gene>
    <name evidence="7" type="ORF">QR680_003784</name>
</gene>
<evidence type="ECO:0000313" key="7">
    <source>
        <dbReference type="EMBL" id="KAK0408118.1"/>
    </source>
</evidence>
<comment type="similarity">
    <text evidence="1 5">Belongs to the UDP-glycosyltransferase family.</text>
</comment>
<dbReference type="SUPFAM" id="SSF53756">
    <property type="entry name" value="UDP-Glycosyltransferase/glycogen phosphorylase"/>
    <property type="match status" value="1"/>
</dbReference>
<dbReference type="PANTHER" id="PTHR48043:SF119">
    <property type="entry name" value="UDP-GLUCURONOSYLTRANSFERASE"/>
    <property type="match status" value="1"/>
</dbReference>
<dbReference type="PANTHER" id="PTHR48043">
    <property type="entry name" value="EG:EG0003.4 PROTEIN-RELATED"/>
    <property type="match status" value="1"/>
</dbReference>
<dbReference type="InterPro" id="IPR035595">
    <property type="entry name" value="UDP_glycos_trans_CS"/>
</dbReference>
<dbReference type="EMBL" id="JAUCMV010000003">
    <property type="protein sequence ID" value="KAK0408118.1"/>
    <property type="molecule type" value="Genomic_DNA"/>
</dbReference>
<proteinExistence type="inferred from homology"/>
<keyword evidence="6" id="KW-0732">Signal</keyword>
<evidence type="ECO:0000256" key="4">
    <source>
        <dbReference type="ARBA" id="ARBA00047475"/>
    </source>
</evidence>
<keyword evidence="6" id="KW-1133">Transmembrane helix</keyword>
<dbReference type="Proteomes" id="UP001175271">
    <property type="component" value="Unassembled WGS sequence"/>
</dbReference>
<keyword evidence="3 5" id="KW-0808">Transferase</keyword>
<keyword evidence="8" id="KW-1185">Reference proteome</keyword>
<accession>A0AA39HNS0</accession>
<protein>
    <recommendedName>
        <fullName evidence="6">UDP-glucuronosyltransferase</fullName>
        <ecNumber evidence="6">2.4.1.17</ecNumber>
    </recommendedName>
</protein>
<keyword evidence="6" id="KW-0472">Membrane</keyword>
<dbReference type="InterPro" id="IPR002213">
    <property type="entry name" value="UDP_glucos_trans"/>
</dbReference>
<evidence type="ECO:0000256" key="1">
    <source>
        <dbReference type="ARBA" id="ARBA00009995"/>
    </source>
</evidence>